<gene>
    <name evidence="1" type="ORF">WN48_02137</name>
</gene>
<organism evidence="1 2">
    <name type="scientific">Eufriesea mexicana</name>
    <dbReference type="NCBI Taxonomy" id="516756"/>
    <lineage>
        <taxon>Eukaryota</taxon>
        <taxon>Metazoa</taxon>
        <taxon>Ecdysozoa</taxon>
        <taxon>Arthropoda</taxon>
        <taxon>Hexapoda</taxon>
        <taxon>Insecta</taxon>
        <taxon>Pterygota</taxon>
        <taxon>Neoptera</taxon>
        <taxon>Endopterygota</taxon>
        <taxon>Hymenoptera</taxon>
        <taxon>Apocrita</taxon>
        <taxon>Aculeata</taxon>
        <taxon>Apoidea</taxon>
        <taxon>Anthophila</taxon>
        <taxon>Apidae</taxon>
        <taxon>Eufriesea</taxon>
    </lineage>
</organism>
<evidence type="ECO:0000313" key="2">
    <source>
        <dbReference type="Proteomes" id="UP000250275"/>
    </source>
</evidence>
<dbReference type="EMBL" id="KQ761546">
    <property type="protein sequence ID" value="OAD57391.1"/>
    <property type="molecule type" value="Genomic_DNA"/>
</dbReference>
<dbReference type="Proteomes" id="UP000250275">
    <property type="component" value="Unassembled WGS sequence"/>
</dbReference>
<evidence type="ECO:0000313" key="1">
    <source>
        <dbReference type="EMBL" id="OAD57391.1"/>
    </source>
</evidence>
<dbReference type="AlphaFoldDB" id="A0A310SG37"/>
<protein>
    <submittedName>
        <fullName evidence="1">Uncharacterized protein</fullName>
    </submittedName>
</protein>
<accession>A0A310SG37</accession>
<proteinExistence type="predicted"/>
<name>A0A310SG37_9HYME</name>
<sequence length="165" mass="18000">MEFPNLRYKGRGYKRKNELNYCPILQILDVYDNQASRCHRVSPGVQPVAELSELSRRGGSDGRQVELAAANIRGGTLRRSGSLRFHQNMNFGSDCFVSGFISFVCLLIGCEEYWGCAPASMSFSGGGGLNNLGPCAYLKGDILLLVTVYPSGGLGHNECIEVKGR</sequence>
<reference evidence="1 2" key="1">
    <citation type="submission" date="2015-07" db="EMBL/GenBank/DDBJ databases">
        <title>The genome of Eufriesea mexicana.</title>
        <authorList>
            <person name="Pan H."/>
            <person name="Kapheim K."/>
        </authorList>
    </citation>
    <scope>NUCLEOTIDE SEQUENCE [LARGE SCALE GENOMIC DNA]</scope>
    <source>
        <strain evidence="1">0111107269</strain>
        <tissue evidence="1">Whole body</tissue>
    </source>
</reference>
<keyword evidence="2" id="KW-1185">Reference proteome</keyword>